<dbReference type="Gene3D" id="3.90.120.10">
    <property type="entry name" value="DNA Methylase, subunit A, domain 2"/>
    <property type="match status" value="1"/>
</dbReference>
<evidence type="ECO:0000256" key="1">
    <source>
        <dbReference type="ARBA" id="ARBA00004123"/>
    </source>
</evidence>
<evidence type="ECO:0000256" key="6">
    <source>
        <dbReference type="ARBA" id="ARBA00023242"/>
    </source>
</evidence>
<dbReference type="SUPFAM" id="SSF53335">
    <property type="entry name" value="S-adenosyl-L-methionine-dependent methyltransferases"/>
    <property type="match status" value="1"/>
</dbReference>
<evidence type="ECO:0000256" key="7">
    <source>
        <dbReference type="SAM" id="MobiDB-lite"/>
    </source>
</evidence>
<keyword evidence="6" id="KW-0539">Nucleus</keyword>
<dbReference type="Pfam" id="PF12047">
    <property type="entry name" value="DNMT1-RFD"/>
    <property type="match status" value="1"/>
</dbReference>
<dbReference type="InterPro" id="IPR022702">
    <property type="entry name" value="Cytosine_MeTrfase1_RFD"/>
</dbReference>
<dbReference type="Pfam" id="PF00145">
    <property type="entry name" value="DNA_methylase"/>
    <property type="match status" value="1"/>
</dbReference>
<evidence type="ECO:0000313" key="10">
    <source>
        <dbReference type="Proteomes" id="UP001163823"/>
    </source>
</evidence>
<feature type="domain" description="RFTS" evidence="8">
    <location>
        <begin position="43"/>
        <end position="171"/>
    </location>
</feature>
<dbReference type="GO" id="GO:0005634">
    <property type="term" value="C:nucleus"/>
    <property type="evidence" value="ECO:0007669"/>
    <property type="project" value="UniProtKB-SubCell"/>
</dbReference>
<feature type="region of interest" description="Disordered" evidence="7">
    <location>
        <begin position="1"/>
        <end position="26"/>
    </location>
</feature>
<dbReference type="KEGG" id="qsa:O6P43_005442"/>
<evidence type="ECO:0000313" key="9">
    <source>
        <dbReference type="EMBL" id="KAJ7975528.1"/>
    </source>
</evidence>
<feature type="compositionally biased region" description="Polar residues" evidence="7">
    <location>
        <begin position="1"/>
        <end position="11"/>
    </location>
</feature>
<dbReference type="Proteomes" id="UP001163823">
    <property type="component" value="Chromosome 3"/>
</dbReference>
<proteinExistence type="predicted"/>
<dbReference type="InterPro" id="IPR029063">
    <property type="entry name" value="SAM-dependent_MTases_sf"/>
</dbReference>
<gene>
    <name evidence="9" type="ORF">O6P43_005442</name>
</gene>
<evidence type="ECO:0000256" key="2">
    <source>
        <dbReference type="ARBA" id="ARBA00011975"/>
    </source>
</evidence>
<dbReference type="AlphaFoldDB" id="A0AAD7Q602"/>
<comment type="caution">
    <text evidence="9">The sequence shown here is derived from an EMBL/GenBank/DDBJ whole genome shotgun (WGS) entry which is preliminary data.</text>
</comment>
<evidence type="ECO:0000256" key="4">
    <source>
        <dbReference type="ARBA" id="ARBA00022679"/>
    </source>
</evidence>
<keyword evidence="3" id="KW-0489">Methyltransferase</keyword>
<dbReference type="GO" id="GO:0003886">
    <property type="term" value="F:DNA (cytosine-5-)-methyltransferase activity"/>
    <property type="evidence" value="ECO:0007669"/>
    <property type="project" value="UniProtKB-EC"/>
</dbReference>
<dbReference type="EC" id="2.1.1.37" evidence="2"/>
<dbReference type="GO" id="GO:0044027">
    <property type="term" value="P:negative regulation of gene expression via chromosomal CpG island methylation"/>
    <property type="evidence" value="ECO:0007669"/>
    <property type="project" value="TreeGrafter"/>
</dbReference>
<accession>A0AAD7Q602</accession>
<dbReference type="GO" id="GO:0003677">
    <property type="term" value="F:DNA binding"/>
    <property type="evidence" value="ECO:0007669"/>
    <property type="project" value="TreeGrafter"/>
</dbReference>
<comment type="subcellular location">
    <subcellularLocation>
        <location evidence="1">Nucleus</location>
    </subcellularLocation>
</comment>
<organism evidence="9 10">
    <name type="scientific">Quillaja saponaria</name>
    <name type="common">Soap bark tree</name>
    <dbReference type="NCBI Taxonomy" id="32244"/>
    <lineage>
        <taxon>Eukaryota</taxon>
        <taxon>Viridiplantae</taxon>
        <taxon>Streptophyta</taxon>
        <taxon>Embryophyta</taxon>
        <taxon>Tracheophyta</taxon>
        <taxon>Spermatophyta</taxon>
        <taxon>Magnoliopsida</taxon>
        <taxon>eudicotyledons</taxon>
        <taxon>Gunneridae</taxon>
        <taxon>Pentapetalae</taxon>
        <taxon>rosids</taxon>
        <taxon>fabids</taxon>
        <taxon>Fabales</taxon>
        <taxon>Quillajaceae</taxon>
        <taxon>Quillaja</taxon>
    </lineage>
</organism>
<dbReference type="PANTHER" id="PTHR10629">
    <property type="entry name" value="CYTOSINE-SPECIFIC METHYLTRANSFERASE"/>
    <property type="match status" value="1"/>
</dbReference>
<protein>
    <recommendedName>
        <fullName evidence="2">DNA (cytosine-5-)-methyltransferase</fullName>
        <ecNumber evidence="2">2.1.1.37</ecNumber>
    </recommendedName>
</protein>
<evidence type="ECO:0000256" key="5">
    <source>
        <dbReference type="ARBA" id="ARBA00022691"/>
    </source>
</evidence>
<keyword evidence="10" id="KW-1185">Reference proteome</keyword>
<dbReference type="InterPro" id="IPR050390">
    <property type="entry name" value="C5-Methyltransferase"/>
</dbReference>
<evidence type="ECO:0000256" key="3">
    <source>
        <dbReference type="ARBA" id="ARBA00022603"/>
    </source>
</evidence>
<dbReference type="GO" id="GO:0032259">
    <property type="term" value="P:methylation"/>
    <property type="evidence" value="ECO:0007669"/>
    <property type="project" value="UniProtKB-KW"/>
</dbReference>
<evidence type="ECO:0000259" key="8">
    <source>
        <dbReference type="Pfam" id="PF12047"/>
    </source>
</evidence>
<keyword evidence="5" id="KW-0949">S-adenosyl-L-methionine</keyword>
<dbReference type="InterPro" id="IPR001525">
    <property type="entry name" value="C5_MeTfrase"/>
</dbReference>
<name>A0AAD7Q602_QUISA</name>
<keyword evidence="4" id="KW-0808">Transferase</keyword>
<dbReference type="EMBL" id="JARAOO010000003">
    <property type="protein sequence ID" value="KAJ7975528.1"/>
    <property type="molecule type" value="Genomic_DNA"/>
</dbReference>
<dbReference type="Gene3D" id="3.40.50.150">
    <property type="entry name" value="Vaccinia Virus protein VP39"/>
    <property type="match status" value="1"/>
</dbReference>
<reference evidence="9" key="1">
    <citation type="journal article" date="2023" name="Science">
        <title>Elucidation of the pathway for biosynthesis of saponin adjuvants from the soapbark tree.</title>
        <authorList>
            <person name="Reed J."/>
            <person name="Orme A."/>
            <person name="El-Demerdash A."/>
            <person name="Owen C."/>
            <person name="Martin L.B.B."/>
            <person name="Misra R.C."/>
            <person name="Kikuchi S."/>
            <person name="Rejzek M."/>
            <person name="Martin A.C."/>
            <person name="Harkess A."/>
            <person name="Leebens-Mack J."/>
            <person name="Louveau T."/>
            <person name="Stephenson M.J."/>
            <person name="Osbourn A."/>
        </authorList>
    </citation>
    <scope>NUCLEOTIDE SEQUENCE</scope>
    <source>
        <strain evidence="9">S10</strain>
    </source>
</reference>
<sequence length="386" mass="43476">MKNTKSKQNLADPNPKKEAMNRLNEKKRNEEILALRLTSGQDDDRLNRRLTDFVLHDTNGVPQPLEMLEVDDMFISGLVLPLEESTDKKKENGIRREGLSWDISGYEDKYPVIWLSTDIADYDCQKPATSYKKYNDHFFEKARVCVELYKKLSKSSGGDPECSLDELLAGIAFSMSGSKCFSGSASVKDFVISQGEFIYKQLIGLDMSSKKSDRTFAHIPVLTALGEESLKHENYVQAKLTSADILSNRGITTTVESLLEMGYQVQFGILEAGAYGVSQSRKRAFIWASSPEQILPEWPEPMHVFAAPELKITLSENLQYAVVQSTATGAPFRAITARDTIGDLPSVGNGPSRTNLEYQHDPISWFQKQIRGKYGRLDRSYFKRNE</sequence>
<dbReference type="PANTHER" id="PTHR10629:SF52">
    <property type="entry name" value="DNA (CYTOSINE-5)-METHYLTRANSFERASE 1"/>
    <property type="match status" value="1"/>
</dbReference>
<feature type="compositionally biased region" description="Basic and acidic residues" evidence="7">
    <location>
        <begin position="14"/>
        <end position="26"/>
    </location>
</feature>